<name>A0A4Z0A4J2_9AGAM</name>
<gene>
    <name evidence="2" type="ORF">EWM64_g2070</name>
</gene>
<accession>A0A4Z0A4J2</accession>
<feature type="compositionally biased region" description="Acidic residues" evidence="1">
    <location>
        <begin position="127"/>
        <end position="140"/>
    </location>
</feature>
<reference evidence="2 3" key="1">
    <citation type="submission" date="2019-02" db="EMBL/GenBank/DDBJ databases">
        <title>Genome sequencing of the rare red list fungi Hericium alpestre (H. flagellum).</title>
        <authorList>
            <person name="Buettner E."/>
            <person name="Kellner H."/>
        </authorList>
    </citation>
    <scope>NUCLEOTIDE SEQUENCE [LARGE SCALE GENOMIC DNA]</scope>
    <source>
        <strain evidence="2 3">DSM 108284</strain>
    </source>
</reference>
<sequence length="391" mass="43140">MRNNRPSHPPLPTRTPPDLVDSFKKRLEADVPGLSTIFTDATMYEQIIRECPDYFRAGLLSPDAEKKLSELYGKDLRGKQKPRKHTCPVTGFSHLVGKDLDPRERAVADRLAKLAVSNWMPGGDGILSEEPDSDEAELEAETSSSSGDETSILSPISAVNEALPSGSGDVEERLEPDDIVRLLSEEFGPLADEGEEKLLLEADGAVFRDVIILGVIHLTTHRLTFHASLASAQPNSASRVIRAGPVTVHPRGLRRKRRVWLELSSDMLSTYASARDEDRIRPQRSILRALYLYRRNRIAILRSHRRPSADSDSVSIDSLDEDDDTVRIHIPLYRIKRTERVDCMSFASFLNVVVCTACPHPTSPGAGPLSTASGLMIAAVFGLVKLGAMIF</sequence>
<comment type="caution">
    <text evidence="2">The sequence shown here is derived from an EMBL/GenBank/DDBJ whole genome shotgun (WGS) entry which is preliminary data.</text>
</comment>
<dbReference type="AlphaFoldDB" id="A0A4Z0A4J2"/>
<evidence type="ECO:0000256" key="1">
    <source>
        <dbReference type="SAM" id="MobiDB-lite"/>
    </source>
</evidence>
<protein>
    <submittedName>
        <fullName evidence="2">Uncharacterized protein</fullName>
    </submittedName>
</protein>
<dbReference type="Proteomes" id="UP000298061">
    <property type="component" value="Unassembled WGS sequence"/>
</dbReference>
<organism evidence="2 3">
    <name type="scientific">Hericium alpestre</name>
    <dbReference type="NCBI Taxonomy" id="135208"/>
    <lineage>
        <taxon>Eukaryota</taxon>
        <taxon>Fungi</taxon>
        <taxon>Dikarya</taxon>
        <taxon>Basidiomycota</taxon>
        <taxon>Agaricomycotina</taxon>
        <taxon>Agaricomycetes</taxon>
        <taxon>Russulales</taxon>
        <taxon>Hericiaceae</taxon>
        <taxon>Hericium</taxon>
    </lineage>
</organism>
<evidence type="ECO:0000313" key="2">
    <source>
        <dbReference type="EMBL" id="TFY81952.1"/>
    </source>
</evidence>
<dbReference type="EMBL" id="SFCI01000158">
    <property type="protein sequence ID" value="TFY81952.1"/>
    <property type="molecule type" value="Genomic_DNA"/>
</dbReference>
<evidence type="ECO:0000313" key="3">
    <source>
        <dbReference type="Proteomes" id="UP000298061"/>
    </source>
</evidence>
<feature type="region of interest" description="Disordered" evidence="1">
    <location>
        <begin position="122"/>
        <end position="152"/>
    </location>
</feature>
<dbReference type="OrthoDB" id="10261837at2759"/>
<keyword evidence="3" id="KW-1185">Reference proteome</keyword>
<proteinExistence type="predicted"/>
<dbReference type="STRING" id="135208.A0A4Z0A4J2"/>